<protein>
    <submittedName>
        <fullName evidence="3">Dienelactone hydrolase family protein</fullName>
    </submittedName>
</protein>
<dbReference type="RefSeq" id="WP_211321625.1">
    <property type="nucleotide sequence ID" value="NZ_QLLR01000030.1"/>
</dbReference>
<evidence type="ECO:0000313" key="3">
    <source>
        <dbReference type="EMBL" id="RAJ24632.1"/>
    </source>
</evidence>
<feature type="domain" description="Dienelactone hydrolase" evidence="2">
    <location>
        <begin position="101"/>
        <end position="197"/>
    </location>
</feature>
<name>A0A327S8G3_9SPHI</name>
<dbReference type="AlphaFoldDB" id="A0A327S8G3"/>
<dbReference type="Pfam" id="PF01738">
    <property type="entry name" value="DLH"/>
    <property type="match status" value="1"/>
</dbReference>
<dbReference type="SUPFAM" id="SSF53474">
    <property type="entry name" value="alpha/beta-Hydrolases"/>
    <property type="match status" value="1"/>
</dbReference>
<dbReference type="PANTHER" id="PTHR43037:SF1">
    <property type="entry name" value="BLL1128 PROTEIN"/>
    <property type="match status" value="1"/>
</dbReference>
<accession>A0A327S8G3</accession>
<reference evidence="3 4" key="1">
    <citation type="submission" date="2018-06" db="EMBL/GenBank/DDBJ databases">
        <title>Genomic Encyclopedia of Archaeal and Bacterial Type Strains, Phase II (KMG-II): from individual species to whole genera.</title>
        <authorList>
            <person name="Goeker M."/>
        </authorList>
    </citation>
    <scope>NUCLEOTIDE SEQUENCE [LARGE SCALE GENOMIC DNA]</scope>
    <source>
        <strain evidence="3 4">DSM 14825</strain>
    </source>
</reference>
<dbReference type="InterPro" id="IPR002925">
    <property type="entry name" value="Dienelactn_hydro"/>
</dbReference>
<keyword evidence="1" id="KW-0732">Signal</keyword>
<dbReference type="Gene3D" id="3.40.50.1820">
    <property type="entry name" value="alpha/beta hydrolase"/>
    <property type="match status" value="1"/>
</dbReference>
<organism evidence="3 4">
    <name type="scientific">Pedobacter cryoconitis</name>
    <dbReference type="NCBI Taxonomy" id="188932"/>
    <lineage>
        <taxon>Bacteria</taxon>
        <taxon>Pseudomonadati</taxon>
        <taxon>Bacteroidota</taxon>
        <taxon>Sphingobacteriia</taxon>
        <taxon>Sphingobacteriales</taxon>
        <taxon>Sphingobacteriaceae</taxon>
        <taxon>Pedobacter</taxon>
    </lineage>
</organism>
<dbReference type="PANTHER" id="PTHR43037">
    <property type="entry name" value="UNNAMED PRODUCT-RELATED"/>
    <property type="match status" value="1"/>
</dbReference>
<dbReference type="EMBL" id="QLLR01000030">
    <property type="protein sequence ID" value="RAJ24632.1"/>
    <property type="molecule type" value="Genomic_DNA"/>
</dbReference>
<dbReference type="InterPro" id="IPR050955">
    <property type="entry name" value="Plant_Biomass_Hydrol_Est"/>
</dbReference>
<comment type="caution">
    <text evidence="3">The sequence shown here is derived from an EMBL/GenBank/DDBJ whole genome shotgun (WGS) entry which is preliminary data.</text>
</comment>
<keyword evidence="3" id="KW-0378">Hydrolase</keyword>
<proteinExistence type="predicted"/>
<evidence type="ECO:0000259" key="2">
    <source>
        <dbReference type="Pfam" id="PF01738"/>
    </source>
</evidence>
<sequence length="219" mass="24924">MNLSAFAQNEQKVKANYNYLLYLPKDYVTTTKAYPLMIYLGGGSQRGTDLNKLKTFGPPNLIAKGQDFDFIIVSPQCPEGKTWTSEKWYDSLAIALIPKYRIDSNRIYVTGISIGGYGTWQAAMDYPDKFAAIIPLCGGINDSDTANISKIKHLPIWTFHGTADNMISIAQTERIYKKLKGLKSQIRFTTIKNGGHGIQYLYEDPKIYQWMLKQRRSNW</sequence>
<gene>
    <name evidence="3" type="ORF">LY11_04353</name>
</gene>
<evidence type="ECO:0000313" key="4">
    <source>
        <dbReference type="Proteomes" id="UP000249754"/>
    </source>
</evidence>
<evidence type="ECO:0000256" key="1">
    <source>
        <dbReference type="ARBA" id="ARBA00022729"/>
    </source>
</evidence>
<dbReference type="GO" id="GO:0016787">
    <property type="term" value="F:hydrolase activity"/>
    <property type="evidence" value="ECO:0007669"/>
    <property type="project" value="UniProtKB-KW"/>
</dbReference>
<dbReference type="InterPro" id="IPR029058">
    <property type="entry name" value="AB_hydrolase_fold"/>
</dbReference>
<dbReference type="Proteomes" id="UP000249754">
    <property type="component" value="Unassembled WGS sequence"/>
</dbReference>